<dbReference type="Proteomes" id="UP000618943">
    <property type="component" value="Unassembled WGS sequence"/>
</dbReference>
<feature type="domain" description="N-acetyltransferase" evidence="1">
    <location>
        <begin position="3"/>
        <end position="157"/>
    </location>
</feature>
<sequence>MSVEFVNYNNQYKELVEDYQVTEEQLQFTNSPLAALELCETDADRYPIIVFHNSQLVSFFVLYINKGVEPYSDNCNAILLRSLSTDYRHLRKGFSKSILSQLPQFIKQKFININEIILAVNAENKTAQDLYKKIGFVDNEKRIQWRNSQQIIMNYAL</sequence>
<comment type="caution">
    <text evidence="2">The sequence shown here is derived from an EMBL/GenBank/DDBJ whole genome shotgun (WGS) entry which is preliminary data.</text>
</comment>
<accession>A0ABS1HD69</accession>
<organism evidence="2 3">
    <name type="scientific">Viridibacillus soli</name>
    <dbReference type="NCBI Taxonomy" id="2798301"/>
    <lineage>
        <taxon>Bacteria</taxon>
        <taxon>Bacillati</taxon>
        <taxon>Bacillota</taxon>
        <taxon>Bacilli</taxon>
        <taxon>Bacillales</taxon>
        <taxon>Caryophanaceae</taxon>
        <taxon>Viridibacillus</taxon>
    </lineage>
</organism>
<evidence type="ECO:0000259" key="1">
    <source>
        <dbReference type="PROSITE" id="PS51186"/>
    </source>
</evidence>
<reference evidence="2 3" key="1">
    <citation type="submission" date="2020-12" db="EMBL/GenBank/DDBJ databases">
        <title>YIM B01967 draft genome.</title>
        <authorList>
            <person name="Yan X."/>
        </authorList>
    </citation>
    <scope>NUCLEOTIDE SEQUENCE [LARGE SCALE GENOMIC DNA]</scope>
    <source>
        <strain evidence="2 3">YIM B01967</strain>
    </source>
</reference>
<dbReference type="EMBL" id="JAEOAH010000068">
    <property type="protein sequence ID" value="MBK3497392.1"/>
    <property type="molecule type" value="Genomic_DNA"/>
</dbReference>
<dbReference type="PROSITE" id="PS51186">
    <property type="entry name" value="GNAT"/>
    <property type="match status" value="1"/>
</dbReference>
<evidence type="ECO:0000313" key="3">
    <source>
        <dbReference type="Proteomes" id="UP000618943"/>
    </source>
</evidence>
<dbReference type="Pfam" id="PF00583">
    <property type="entry name" value="Acetyltransf_1"/>
    <property type="match status" value="1"/>
</dbReference>
<proteinExistence type="predicted"/>
<dbReference type="RefSeq" id="WP_200750665.1">
    <property type="nucleotide sequence ID" value="NZ_JAEOAH010000068.1"/>
</dbReference>
<dbReference type="SUPFAM" id="SSF55729">
    <property type="entry name" value="Acyl-CoA N-acyltransferases (Nat)"/>
    <property type="match status" value="1"/>
</dbReference>
<evidence type="ECO:0000313" key="2">
    <source>
        <dbReference type="EMBL" id="MBK3497392.1"/>
    </source>
</evidence>
<dbReference type="Gene3D" id="3.40.630.30">
    <property type="match status" value="1"/>
</dbReference>
<gene>
    <name evidence="2" type="ORF">JFL43_21770</name>
</gene>
<keyword evidence="3" id="KW-1185">Reference proteome</keyword>
<protein>
    <submittedName>
        <fullName evidence="2">GNAT family N-acetyltransferase</fullName>
    </submittedName>
</protein>
<name>A0ABS1HD69_9BACL</name>
<dbReference type="InterPro" id="IPR016181">
    <property type="entry name" value="Acyl_CoA_acyltransferase"/>
</dbReference>
<dbReference type="InterPro" id="IPR000182">
    <property type="entry name" value="GNAT_dom"/>
</dbReference>